<evidence type="ECO:0000313" key="3">
    <source>
        <dbReference type="Proteomes" id="UP000623687"/>
    </source>
</evidence>
<sequence length="522" mass="57847">MAEIRSLSVCIEAALQRDPTFLEHKVEKSVKTSTHTSQASEVLAENVEMEHLDILERLRRRYTHTIGSLVLDFVPVTAQGQLYFNSATLIFQDTEGLNINEVNESHINSAHQARLQIVLRTTRSIVYELAARNKEEGAEINLEEVKRMLKKLEIRMKGRLTNGIFSVFPDEGLTLRSDEASIEELCLMTLEDKTSKGLGQVIDFDGVQEGDVPNSTTLHAMKQVYTQVALSNGSLGLMTGLRNGTWVYGHNEEPRSGNHKRILYATKNLTMEGLGDAERLKVLLEAEILCFLYAVHGTEFGRTIFSEPCLGILRSKVSGDMSLSLVFQCRECHVVHVDVALCPLPSNRRSILASHGLDQSPPLGIGSFGVSWRLPLLLKTGQELGQGAHGAVKTIRGMNLVVKIGSADVIRHEASFYLRARPHRNLPMVADFGAFDIDGSNRCALVLELARPVDDASVDPYEISKAVDDLNTRLRIHHHDISLANMVRGIADGKLKIIDFAEAVDAEDCDKNCDRDYIKVGA</sequence>
<dbReference type="GO" id="GO:0005524">
    <property type="term" value="F:ATP binding"/>
    <property type="evidence" value="ECO:0007669"/>
    <property type="project" value="InterPro"/>
</dbReference>
<reference evidence="2" key="1">
    <citation type="submission" date="2019-07" db="EMBL/GenBank/DDBJ databases">
        <authorList>
            <person name="Palmer J.M."/>
        </authorList>
    </citation>
    <scope>NUCLEOTIDE SEQUENCE</scope>
    <source>
        <strain evidence="2">PC9</strain>
    </source>
</reference>
<dbReference type="EMBL" id="JACETU010000002">
    <property type="protein sequence ID" value="KAF7436277.1"/>
    <property type="molecule type" value="Genomic_DNA"/>
</dbReference>
<organism evidence="2 3">
    <name type="scientific">Pleurotus ostreatus</name>
    <name type="common">Oyster mushroom</name>
    <name type="synonym">White-rot fungus</name>
    <dbReference type="NCBI Taxonomy" id="5322"/>
    <lineage>
        <taxon>Eukaryota</taxon>
        <taxon>Fungi</taxon>
        <taxon>Dikarya</taxon>
        <taxon>Basidiomycota</taxon>
        <taxon>Agaricomycotina</taxon>
        <taxon>Agaricomycetes</taxon>
        <taxon>Agaricomycetidae</taxon>
        <taxon>Agaricales</taxon>
        <taxon>Pleurotineae</taxon>
        <taxon>Pleurotaceae</taxon>
        <taxon>Pleurotus</taxon>
    </lineage>
</organism>
<feature type="domain" description="Protein kinase" evidence="1">
    <location>
        <begin position="357"/>
        <end position="522"/>
    </location>
</feature>
<dbReference type="GeneID" id="59372924"/>
<dbReference type="Proteomes" id="UP000623687">
    <property type="component" value="Unassembled WGS sequence"/>
</dbReference>
<accession>A0A8H7A183</accession>
<dbReference type="VEuPathDB" id="FungiDB:PC9H_003106"/>
<dbReference type="AlphaFoldDB" id="A0A8H7A183"/>
<proteinExistence type="predicted"/>
<dbReference type="GO" id="GO:0004672">
    <property type="term" value="F:protein kinase activity"/>
    <property type="evidence" value="ECO:0007669"/>
    <property type="project" value="InterPro"/>
</dbReference>
<comment type="caution">
    <text evidence="2">The sequence shown here is derived from an EMBL/GenBank/DDBJ whole genome shotgun (WGS) entry which is preliminary data.</text>
</comment>
<protein>
    <recommendedName>
        <fullName evidence="1">Protein kinase domain-containing protein</fullName>
    </recommendedName>
</protein>
<gene>
    <name evidence="2" type="ORF">PC9H_003106</name>
</gene>
<evidence type="ECO:0000313" key="2">
    <source>
        <dbReference type="EMBL" id="KAF7436277.1"/>
    </source>
</evidence>
<dbReference type="InterPro" id="IPR011009">
    <property type="entry name" value="Kinase-like_dom_sf"/>
</dbReference>
<dbReference type="InterPro" id="IPR000719">
    <property type="entry name" value="Prot_kinase_dom"/>
</dbReference>
<dbReference type="RefSeq" id="XP_036634176.1">
    <property type="nucleotide sequence ID" value="XM_036772703.1"/>
</dbReference>
<dbReference type="PROSITE" id="PS50011">
    <property type="entry name" value="PROTEIN_KINASE_DOM"/>
    <property type="match status" value="1"/>
</dbReference>
<dbReference type="SUPFAM" id="SSF56112">
    <property type="entry name" value="Protein kinase-like (PK-like)"/>
    <property type="match status" value="1"/>
</dbReference>
<evidence type="ECO:0000259" key="1">
    <source>
        <dbReference type="PROSITE" id="PS50011"/>
    </source>
</evidence>
<keyword evidence="3" id="KW-1185">Reference proteome</keyword>
<dbReference type="OrthoDB" id="3055311at2759"/>
<name>A0A8H7A183_PLEOS</name>